<dbReference type="Gene3D" id="2.60.120.560">
    <property type="entry name" value="Exo-inulinase, domain 1"/>
    <property type="match status" value="1"/>
</dbReference>
<dbReference type="Pfam" id="PF06439">
    <property type="entry name" value="3keto-disac_hyd"/>
    <property type="match status" value="1"/>
</dbReference>
<dbReference type="STRING" id="1562970.ING2E5B_2158"/>
<keyword evidence="1" id="KW-0732">Signal</keyword>
<dbReference type="PROSITE" id="PS51257">
    <property type="entry name" value="PROKAR_LIPOPROTEIN"/>
    <property type="match status" value="1"/>
</dbReference>
<feature type="domain" description="3-keto-alpha-glucoside-1,2-lyase/3-keto-2-hydroxy-glucal hydratase" evidence="2">
    <location>
        <begin position="25"/>
        <end position="210"/>
    </location>
</feature>
<dbReference type="EMBL" id="LN515532">
    <property type="protein sequence ID" value="CEA16886.1"/>
    <property type="molecule type" value="Genomic_DNA"/>
</dbReference>
<dbReference type="PATRIC" id="fig|1562970.3.peg.2132"/>
<name>A0A098C381_9BACT</name>
<dbReference type="HOGENOM" id="CLU_073042_1_2_10"/>
<evidence type="ECO:0000259" key="2">
    <source>
        <dbReference type="Pfam" id="PF06439"/>
    </source>
</evidence>
<dbReference type="InterPro" id="IPR010496">
    <property type="entry name" value="AL/BT2_dom"/>
</dbReference>
<evidence type="ECO:0000313" key="4">
    <source>
        <dbReference type="Proteomes" id="UP000032417"/>
    </source>
</evidence>
<accession>A0A098C381</accession>
<feature type="signal peptide" evidence="1">
    <location>
        <begin position="1"/>
        <end position="19"/>
    </location>
</feature>
<reference evidence="3 4" key="1">
    <citation type="submission" date="2014-08" db="EMBL/GenBank/DDBJ databases">
        <authorList>
            <person name="Wibberg D."/>
        </authorList>
    </citation>
    <scope>NUCLEOTIDE SEQUENCE [LARGE SCALE GENOMIC DNA]</scope>
    <source>
        <strain evidence="4">ING2-E5B</strain>
    </source>
</reference>
<organism evidence="3 4">
    <name type="scientific">Fermentimonas caenicola</name>
    <dbReference type="NCBI Taxonomy" id="1562970"/>
    <lineage>
        <taxon>Bacteria</taxon>
        <taxon>Pseudomonadati</taxon>
        <taxon>Bacteroidota</taxon>
        <taxon>Bacteroidia</taxon>
        <taxon>Bacteroidales</taxon>
        <taxon>Dysgonomonadaceae</taxon>
        <taxon>Fermentimonas</taxon>
    </lineage>
</organism>
<dbReference type="KEGG" id="pbt:ING2E5B_2158"/>
<dbReference type="AlphaFoldDB" id="A0A098C381"/>
<gene>
    <name evidence="3" type="ORF">ING2E5B_2158</name>
</gene>
<dbReference type="GO" id="GO:0016787">
    <property type="term" value="F:hydrolase activity"/>
    <property type="evidence" value="ECO:0007669"/>
    <property type="project" value="InterPro"/>
</dbReference>
<sequence length="211" mass="23420">MKLLNLYAAFLFLAIFLTACTQKSNEIFNGKDLSNWEFVVENNAVHAEEVFSLNDGIIKIKGEPFGYMYTKEKYADFTLDLEYRWVGEATNSGVFFLIEETNNPFPKGVECQLMAGKAGDLVLLSGADLNEYVLPEGVEERPAFPVIEKQNPSSENATGEWNKVQITVKDGNITVKVNGVLQNIASSNVKEGHIGLQSEGKAIEFRNLVIS</sequence>
<evidence type="ECO:0000313" key="3">
    <source>
        <dbReference type="EMBL" id="CEA16886.1"/>
    </source>
</evidence>
<dbReference type="OrthoDB" id="259356at2"/>
<feature type="chain" id="PRO_5030003039" description="3-keto-alpha-glucoside-1,2-lyase/3-keto-2-hydroxy-glucal hydratase domain-containing protein" evidence="1">
    <location>
        <begin position="20"/>
        <end position="211"/>
    </location>
</feature>
<keyword evidence="4" id="KW-1185">Reference proteome</keyword>
<proteinExistence type="predicted"/>
<evidence type="ECO:0000256" key="1">
    <source>
        <dbReference type="SAM" id="SignalP"/>
    </source>
</evidence>
<protein>
    <recommendedName>
        <fullName evidence="2">3-keto-alpha-glucoside-1,2-lyase/3-keto-2-hydroxy-glucal hydratase domain-containing protein</fullName>
    </recommendedName>
</protein>
<dbReference type="Proteomes" id="UP000032417">
    <property type="component" value="Chromosome 1"/>
</dbReference>